<proteinExistence type="predicted"/>
<dbReference type="KEGG" id="fmu:J7337_009250"/>
<evidence type="ECO:0000256" key="2">
    <source>
        <dbReference type="SAM" id="MobiDB-lite"/>
    </source>
</evidence>
<keyword evidence="4" id="KW-1185">Reference proteome</keyword>
<comment type="caution">
    <text evidence="3">The sequence shown here is derived from an EMBL/GenBank/DDBJ whole genome shotgun (WGS) entry which is preliminary data.</text>
</comment>
<protein>
    <submittedName>
        <fullName evidence="3">Uncharacterized protein</fullName>
    </submittedName>
</protein>
<evidence type="ECO:0000256" key="1">
    <source>
        <dbReference type="SAM" id="Coils"/>
    </source>
</evidence>
<evidence type="ECO:0000313" key="4">
    <source>
        <dbReference type="Proteomes" id="UP000827133"/>
    </source>
</evidence>
<gene>
    <name evidence="3" type="ORF">J7337_009250</name>
</gene>
<keyword evidence="1" id="KW-0175">Coiled coil</keyword>
<dbReference type="GeneID" id="68317106"/>
<dbReference type="AlphaFoldDB" id="A0A9P8DAP0"/>
<accession>A0A9P8DAP0</accession>
<feature type="region of interest" description="Disordered" evidence="2">
    <location>
        <begin position="173"/>
        <end position="198"/>
    </location>
</feature>
<dbReference type="EMBL" id="JAHBCI010000007">
    <property type="protein sequence ID" value="KAG9498445.1"/>
    <property type="molecule type" value="Genomic_DNA"/>
</dbReference>
<sequence>MTSREVKERALLDRIQELEAELRETKARYAALEIKARDDAKKLADITSIVGSGMRGVYEASGVASGVESRRFESPAVSAKKSELANALQTVQSGQTDLTKTLQEENERLRQSSQAPPAQTAERSPTPVEASHSAVSSDDESSQQPESLSSYLARKPEGFQFPSVQSRFTITNIPSINGSMTERNHNIPNEPGWRDYLP</sequence>
<feature type="compositionally biased region" description="Polar residues" evidence="2">
    <location>
        <begin position="111"/>
        <end position="123"/>
    </location>
</feature>
<dbReference type="Proteomes" id="UP000827133">
    <property type="component" value="Unassembled WGS sequence"/>
</dbReference>
<feature type="compositionally biased region" description="Polar residues" evidence="2">
    <location>
        <begin position="91"/>
        <end position="101"/>
    </location>
</feature>
<evidence type="ECO:0000313" key="3">
    <source>
        <dbReference type="EMBL" id="KAG9498445.1"/>
    </source>
</evidence>
<dbReference type="RefSeq" id="XP_044677445.1">
    <property type="nucleotide sequence ID" value="XM_044826851.1"/>
</dbReference>
<name>A0A9P8DAP0_9HYPO</name>
<reference evidence="3" key="1">
    <citation type="journal article" date="2021" name="Mol. Plant Microbe Interact.">
        <title>Telomere to telomere genome assembly of Fusarium musae F31, causal agent of crown rot disease of banana.</title>
        <authorList>
            <person name="Degradi L."/>
            <person name="Tava V."/>
            <person name="Kunova A."/>
            <person name="Cortesi P."/>
            <person name="Saracchi M."/>
            <person name="Pasquali M."/>
        </authorList>
    </citation>
    <scope>NUCLEOTIDE SEQUENCE</scope>
    <source>
        <strain evidence="3">F31</strain>
    </source>
</reference>
<feature type="coiled-coil region" evidence="1">
    <location>
        <begin position="8"/>
        <end position="35"/>
    </location>
</feature>
<feature type="region of interest" description="Disordered" evidence="2">
    <location>
        <begin position="91"/>
        <end position="154"/>
    </location>
</feature>
<feature type="compositionally biased region" description="Low complexity" evidence="2">
    <location>
        <begin position="128"/>
        <end position="150"/>
    </location>
</feature>
<organism evidence="3 4">
    <name type="scientific">Fusarium musae</name>
    <dbReference type="NCBI Taxonomy" id="1042133"/>
    <lineage>
        <taxon>Eukaryota</taxon>
        <taxon>Fungi</taxon>
        <taxon>Dikarya</taxon>
        <taxon>Ascomycota</taxon>
        <taxon>Pezizomycotina</taxon>
        <taxon>Sordariomycetes</taxon>
        <taxon>Hypocreomycetidae</taxon>
        <taxon>Hypocreales</taxon>
        <taxon>Nectriaceae</taxon>
        <taxon>Fusarium</taxon>
    </lineage>
</organism>